<reference evidence="2 3" key="1">
    <citation type="submission" date="2015-01" db="EMBL/GenBank/DDBJ databases">
        <title>Evolution of Trichinella species and genotypes.</title>
        <authorList>
            <person name="Korhonen P.K."/>
            <person name="Edoardo P."/>
            <person name="Giuseppe L.R."/>
            <person name="Gasser R.B."/>
        </authorList>
    </citation>
    <scope>NUCLEOTIDE SEQUENCE [LARGE SCALE GENOMIC DNA]</scope>
    <source>
        <strain evidence="2">ISS1980</strain>
    </source>
</reference>
<name>A0A0V1MYI2_9BILA</name>
<keyword evidence="1" id="KW-0812">Transmembrane</keyword>
<protein>
    <submittedName>
        <fullName evidence="2">Uncharacterized protein</fullName>
    </submittedName>
</protein>
<dbReference type="Proteomes" id="UP000054843">
    <property type="component" value="Unassembled WGS sequence"/>
</dbReference>
<comment type="caution">
    <text evidence="2">The sequence shown here is derived from an EMBL/GenBank/DDBJ whole genome shotgun (WGS) entry which is preliminary data.</text>
</comment>
<evidence type="ECO:0000256" key="1">
    <source>
        <dbReference type="SAM" id="Phobius"/>
    </source>
</evidence>
<feature type="transmembrane region" description="Helical" evidence="1">
    <location>
        <begin position="83"/>
        <end position="103"/>
    </location>
</feature>
<feature type="transmembrane region" description="Helical" evidence="1">
    <location>
        <begin position="212"/>
        <end position="235"/>
    </location>
</feature>
<keyword evidence="3" id="KW-1185">Reference proteome</keyword>
<gene>
    <name evidence="2" type="ORF">T10_2041</name>
</gene>
<proteinExistence type="predicted"/>
<evidence type="ECO:0000313" key="3">
    <source>
        <dbReference type="Proteomes" id="UP000054843"/>
    </source>
</evidence>
<organism evidence="2 3">
    <name type="scientific">Trichinella papuae</name>
    <dbReference type="NCBI Taxonomy" id="268474"/>
    <lineage>
        <taxon>Eukaryota</taxon>
        <taxon>Metazoa</taxon>
        <taxon>Ecdysozoa</taxon>
        <taxon>Nematoda</taxon>
        <taxon>Enoplea</taxon>
        <taxon>Dorylaimia</taxon>
        <taxon>Trichinellida</taxon>
        <taxon>Trichinellidae</taxon>
        <taxon>Trichinella</taxon>
    </lineage>
</organism>
<accession>A0A0V1MYI2</accession>
<dbReference type="AlphaFoldDB" id="A0A0V1MYI2"/>
<dbReference type="EMBL" id="JYDO01000025">
    <property type="protein sequence ID" value="KRZ76817.1"/>
    <property type="molecule type" value="Genomic_DNA"/>
</dbReference>
<keyword evidence="1" id="KW-1133">Transmembrane helix</keyword>
<dbReference type="OrthoDB" id="10414417at2759"/>
<evidence type="ECO:0000313" key="2">
    <source>
        <dbReference type="EMBL" id="KRZ76817.1"/>
    </source>
</evidence>
<sequence length="357" mass="39526">MKICGQIKRERFMIPVRNWNFGFDRYDLFSFWPCADKIISYSSALFTVCCKVEKRGCNYYLPQIPEIAFLNTGLLHAGAWLPFGYPVITGLAVVTTTAAAAAARSLRKYAKHAGSCFIQCCVFVVRRSNVAAGACVFFTLCTSLRKRQGGIFRCQKGGVSSAVCVCMRNVCCDDHASQADRLFAHLVILTFSSVYKAKTLSSRQASQYSSEIGCILACMLTCLLTVVVVVVWPAMITCRYVRWLINLLPLQLPRASKRSVKRSIQPFRQYPLQEMFEARSSCPERKRARHFYSDKQVTSAMAAALVGSSLSLACSLVGDWSIGLVSLRSPANTANAVDASAFFARPALRAHARLLPL</sequence>
<keyword evidence="1" id="KW-0472">Membrane</keyword>